<sequence length="318" mass="33956">MIMNLPSSIASERGLNTLQFAARALFALLATLYFIAVPALHLPMPKAVPGALLAVYLLVHGVLLVRPFTGSLQVANVIDLLALGTLLLLDPSDPPPTLALIVVAVLSTGLLGGLPRFLSLLAGAAVVLAIVLPLRQEPGGMPLAASSLFLLAVMLTCALYFGLMLYRNRVLTRRAQDATWQDPDTGLISRAALAHTAGWLLPLHERLSSPLTAILLRPHNAADLVTLANSLGQRLRRSDIAARADDECLALLLPDTNVGNGERVLNALREIAPPFTAVMSAVPRETSLELVLDHLAATFQRGTQEDARELIHAPPLRP</sequence>
<feature type="transmembrane region" description="Helical" evidence="1">
    <location>
        <begin position="117"/>
        <end position="134"/>
    </location>
</feature>
<organism evidence="2 3">
    <name type="scientific">Isoalcanivorax pacificus W11-5</name>
    <dbReference type="NCBI Taxonomy" id="391936"/>
    <lineage>
        <taxon>Bacteria</taxon>
        <taxon>Pseudomonadati</taxon>
        <taxon>Pseudomonadota</taxon>
        <taxon>Gammaproteobacteria</taxon>
        <taxon>Oceanospirillales</taxon>
        <taxon>Alcanivoracaceae</taxon>
        <taxon>Isoalcanivorax</taxon>
    </lineage>
</organism>
<protein>
    <recommendedName>
        <fullName evidence="4">GGDEF domain-containing protein</fullName>
    </recommendedName>
</protein>
<dbReference type="SUPFAM" id="SSF55073">
    <property type="entry name" value="Nucleotide cyclase"/>
    <property type="match status" value="1"/>
</dbReference>
<reference evidence="2 3" key="1">
    <citation type="journal article" date="2012" name="J. Bacteriol.">
        <title>Genome sequence of an alkane-degrading bacterium, Alcanivorax pacificus type strain W11-5, isolated from deep sea sediment.</title>
        <authorList>
            <person name="Lai Q."/>
            <person name="Shao Z."/>
        </authorList>
    </citation>
    <scope>NUCLEOTIDE SEQUENCE [LARGE SCALE GENOMIC DNA]</scope>
    <source>
        <strain evidence="2 3">W11-5</strain>
    </source>
</reference>
<proteinExistence type="predicted"/>
<name>A0A0B4XKF1_9GAMM</name>
<feature type="transmembrane region" description="Helical" evidence="1">
    <location>
        <begin position="72"/>
        <end position="89"/>
    </location>
</feature>
<feature type="transmembrane region" description="Helical" evidence="1">
    <location>
        <begin position="47"/>
        <end position="65"/>
    </location>
</feature>
<accession>A0A0B4XKF1</accession>
<feature type="transmembrane region" description="Helical" evidence="1">
    <location>
        <begin position="146"/>
        <end position="166"/>
    </location>
</feature>
<evidence type="ECO:0008006" key="4">
    <source>
        <dbReference type="Google" id="ProtNLM"/>
    </source>
</evidence>
<dbReference type="HOGENOM" id="CLU_873294_0_0_6"/>
<keyword evidence="1" id="KW-1133">Transmembrane helix</keyword>
<feature type="transmembrane region" description="Helical" evidence="1">
    <location>
        <begin position="20"/>
        <end position="41"/>
    </location>
</feature>
<evidence type="ECO:0000313" key="2">
    <source>
        <dbReference type="EMBL" id="AJD47566.1"/>
    </source>
</evidence>
<keyword evidence="1" id="KW-0472">Membrane</keyword>
<dbReference type="KEGG" id="apac:S7S_05740"/>
<dbReference type="InterPro" id="IPR029787">
    <property type="entry name" value="Nucleotide_cyclase"/>
</dbReference>
<dbReference type="STRING" id="391936.S7S_05740"/>
<gene>
    <name evidence="2" type="ORF">S7S_05740</name>
</gene>
<evidence type="ECO:0000256" key="1">
    <source>
        <dbReference type="SAM" id="Phobius"/>
    </source>
</evidence>
<dbReference type="AlphaFoldDB" id="A0A0B4XKF1"/>
<evidence type="ECO:0000313" key="3">
    <source>
        <dbReference type="Proteomes" id="UP000006764"/>
    </source>
</evidence>
<dbReference type="Proteomes" id="UP000006764">
    <property type="component" value="Chromosome"/>
</dbReference>
<keyword evidence="3" id="KW-1185">Reference proteome</keyword>
<feature type="transmembrane region" description="Helical" evidence="1">
    <location>
        <begin position="95"/>
        <end position="112"/>
    </location>
</feature>
<keyword evidence="1" id="KW-0812">Transmembrane</keyword>
<dbReference type="EMBL" id="CP004387">
    <property type="protein sequence ID" value="AJD47566.1"/>
    <property type="molecule type" value="Genomic_DNA"/>
</dbReference>